<evidence type="ECO:0000256" key="9">
    <source>
        <dbReference type="SAM" id="SignalP"/>
    </source>
</evidence>
<dbReference type="GO" id="GO:0005856">
    <property type="term" value="C:cytoskeleton"/>
    <property type="evidence" value="ECO:0007669"/>
    <property type="project" value="UniProtKB-SubCell"/>
</dbReference>
<keyword evidence="9" id="KW-0732">Signal</keyword>
<dbReference type="FunFam" id="3.30.420.40:FF:000050">
    <property type="entry name" value="Actin, alpha skeletal muscle"/>
    <property type="match status" value="1"/>
</dbReference>
<dbReference type="EMBL" id="CDMZ01005754">
    <property type="protein sequence ID" value="CEM54092.1"/>
    <property type="molecule type" value="Genomic_DNA"/>
</dbReference>
<dbReference type="InterPro" id="IPR004001">
    <property type="entry name" value="Actin_CS"/>
</dbReference>
<dbReference type="PANTHER" id="PTHR11937">
    <property type="entry name" value="ACTIN"/>
    <property type="match status" value="1"/>
</dbReference>
<keyword evidence="5" id="KW-0067">ATP-binding</keyword>
<evidence type="ECO:0008006" key="11">
    <source>
        <dbReference type="Google" id="ProtNLM"/>
    </source>
</evidence>
<dbReference type="GO" id="GO:0016787">
    <property type="term" value="F:hydrolase activity"/>
    <property type="evidence" value="ECO:0007669"/>
    <property type="project" value="UniProtKB-KW"/>
</dbReference>
<feature type="signal peptide" evidence="9">
    <location>
        <begin position="1"/>
        <end position="20"/>
    </location>
</feature>
<dbReference type="PhylomeDB" id="A0A0G4IAD1"/>
<keyword evidence="6" id="KW-0206">Cytoskeleton</keyword>
<dbReference type="InterPro" id="IPR004000">
    <property type="entry name" value="Actin"/>
</dbReference>
<feature type="chain" id="PRO_5005192406" description="Actin" evidence="9">
    <location>
        <begin position="21"/>
        <end position="515"/>
    </location>
</feature>
<dbReference type="SUPFAM" id="SSF53067">
    <property type="entry name" value="Actin-like ATPase domain"/>
    <property type="match status" value="2"/>
</dbReference>
<evidence type="ECO:0000256" key="3">
    <source>
        <dbReference type="ARBA" id="ARBA00022741"/>
    </source>
</evidence>
<keyword evidence="4" id="KW-0378">Hydrolase</keyword>
<comment type="catalytic activity">
    <reaction evidence="7">
        <text>ATP + H2O = ADP + phosphate + H(+)</text>
        <dbReference type="Rhea" id="RHEA:13065"/>
        <dbReference type="ChEBI" id="CHEBI:15377"/>
        <dbReference type="ChEBI" id="CHEBI:15378"/>
        <dbReference type="ChEBI" id="CHEBI:30616"/>
        <dbReference type="ChEBI" id="CHEBI:43474"/>
        <dbReference type="ChEBI" id="CHEBI:456216"/>
    </reaction>
</comment>
<dbReference type="Gene3D" id="3.90.640.10">
    <property type="entry name" value="Actin, Chain A, domain 4"/>
    <property type="match status" value="1"/>
</dbReference>
<accession>A0A0G4IAD1</accession>
<dbReference type="AlphaFoldDB" id="A0A0G4IAD1"/>
<protein>
    <recommendedName>
        <fullName evidence="11">Actin</fullName>
    </recommendedName>
</protein>
<evidence type="ECO:0000313" key="10">
    <source>
        <dbReference type="EMBL" id="CEM54092.1"/>
    </source>
</evidence>
<comment type="similarity">
    <text evidence="2 8">Belongs to the actin family.</text>
</comment>
<organism evidence="10">
    <name type="scientific">Chromera velia CCMP2878</name>
    <dbReference type="NCBI Taxonomy" id="1169474"/>
    <lineage>
        <taxon>Eukaryota</taxon>
        <taxon>Sar</taxon>
        <taxon>Alveolata</taxon>
        <taxon>Colpodellida</taxon>
        <taxon>Chromeraceae</taxon>
        <taxon>Chromera</taxon>
    </lineage>
</organism>
<evidence type="ECO:0000256" key="2">
    <source>
        <dbReference type="ARBA" id="ARBA00006752"/>
    </source>
</evidence>
<name>A0A0G4IAD1_9ALVE</name>
<dbReference type="GO" id="GO:0005524">
    <property type="term" value="F:ATP binding"/>
    <property type="evidence" value="ECO:0007669"/>
    <property type="project" value="UniProtKB-KW"/>
</dbReference>
<gene>
    <name evidence="10" type="ORF">Cvel_2113</name>
</gene>
<dbReference type="InterPro" id="IPR043129">
    <property type="entry name" value="ATPase_NBD"/>
</dbReference>
<dbReference type="VEuPathDB" id="CryptoDB:Cvel_2113"/>
<evidence type="ECO:0000256" key="8">
    <source>
        <dbReference type="RuleBase" id="RU000487"/>
    </source>
</evidence>
<evidence type="ECO:0000256" key="7">
    <source>
        <dbReference type="ARBA" id="ARBA00049360"/>
    </source>
</evidence>
<dbReference type="FunFam" id="2.30.36.70:FF:000001">
    <property type="entry name" value="Actin, alpha skeletal muscle"/>
    <property type="match status" value="1"/>
</dbReference>
<sequence>MRSAVPSLLCAVALTRSVTAVKPRRVQHKDNADVISPPSGVSGAVSLFESGSDTQMQNIKCVVLDMFSDCGIYGSAAAGFSTDLNSDEDERGGFKPRAVFPSIVGRPKHSGVMVGMGQKDTYVGDEAQAKRGELNLKAMAPKGEIEDPSLLGAVLPYVYDKLEADGEKHPLVLTIPFDTDAKLRRALHEAAFNAVKLKKMMVIDEAVASLYAAGRTTGIVFSLKEDHSMVVPIYEGIPITEAAQRSPLGVSSVLDFLSKSLHSQLGKYGVGSSHKDENGEEEEVQAREILRDIKQKLTYVALDYEDELEKAEKGADIEQKYELPDGQVITVGAERFRCPEVLFKPSFIGLEQDGIHTTTYNSIMKCDVDIRKDLYGSIVVTGGAAEATMFNGIPERLQREIASLAPDSMTIKIIAPRERRYMAWEGAAFAAVGAAAIEEVSREEGTVARDDEEGKWISPFSPSIFSGDEKADQVLQKAETALTVKLVPSMQPLKPTVETTAVAPAKSGSKWEGWG</sequence>
<comment type="subcellular location">
    <subcellularLocation>
        <location evidence="1">Cytoplasm</location>
        <location evidence="1">Cytoskeleton</location>
    </subcellularLocation>
</comment>
<keyword evidence="3" id="KW-0547">Nucleotide-binding</keyword>
<dbReference type="PRINTS" id="PR00190">
    <property type="entry name" value="ACTIN"/>
</dbReference>
<dbReference type="Pfam" id="PF00022">
    <property type="entry name" value="Actin"/>
    <property type="match status" value="1"/>
</dbReference>
<dbReference type="PROSITE" id="PS00406">
    <property type="entry name" value="ACTINS_1"/>
    <property type="match status" value="1"/>
</dbReference>
<reference evidence="10" key="1">
    <citation type="submission" date="2014-11" db="EMBL/GenBank/DDBJ databases">
        <authorList>
            <person name="Otto D Thomas"/>
            <person name="Naeem Raeece"/>
        </authorList>
    </citation>
    <scope>NUCLEOTIDE SEQUENCE</scope>
</reference>
<dbReference type="Gene3D" id="3.30.420.40">
    <property type="match status" value="2"/>
</dbReference>
<evidence type="ECO:0000256" key="4">
    <source>
        <dbReference type="ARBA" id="ARBA00022801"/>
    </source>
</evidence>
<dbReference type="SMART" id="SM00268">
    <property type="entry name" value="ACTIN"/>
    <property type="match status" value="1"/>
</dbReference>
<evidence type="ECO:0000256" key="5">
    <source>
        <dbReference type="ARBA" id="ARBA00022840"/>
    </source>
</evidence>
<evidence type="ECO:0000256" key="6">
    <source>
        <dbReference type="ARBA" id="ARBA00023212"/>
    </source>
</evidence>
<proteinExistence type="inferred from homology"/>
<keyword evidence="6" id="KW-0963">Cytoplasm</keyword>
<evidence type="ECO:0000256" key="1">
    <source>
        <dbReference type="ARBA" id="ARBA00004245"/>
    </source>
</evidence>